<feature type="transmembrane region" description="Helical" evidence="2">
    <location>
        <begin position="120"/>
        <end position="138"/>
    </location>
</feature>
<keyword evidence="2" id="KW-0472">Membrane</keyword>
<feature type="transmembrane region" description="Helical" evidence="2">
    <location>
        <begin position="81"/>
        <end position="108"/>
    </location>
</feature>
<feature type="transmembrane region" description="Helical" evidence="2">
    <location>
        <begin position="144"/>
        <end position="164"/>
    </location>
</feature>
<evidence type="ECO:0000256" key="2">
    <source>
        <dbReference type="SAM" id="Phobius"/>
    </source>
</evidence>
<organism evidence="3 4">
    <name type="scientific">Halorubrum ezzemoulense</name>
    <name type="common">Halorubrum chaoviator</name>
    <dbReference type="NCBI Taxonomy" id="337243"/>
    <lineage>
        <taxon>Archaea</taxon>
        <taxon>Methanobacteriati</taxon>
        <taxon>Methanobacteriota</taxon>
        <taxon>Stenosarchaea group</taxon>
        <taxon>Halobacteria</taxon>
        <taxon>Halobacteriales</taxon>
        <taxon>Haloferacaceae</taxon>
        <taxon>Halorubrum</taxon>
    </lineage>
</organism>
<evidence type="ECO:0000313" key="4">
    <source>
        <dbReference type="Proteomes" id="UP001210528"/>
    </source>
</evidence>
<comment type="caution">
    <text evidence="3">The sequence shown here is derived from an EMBL/GenBank/DDBJ whole genome shotgun (WGS) entry which is preliminary data.</text>
</comment>
<feature type="compositionally biased region" description="Low complexity" evidence="1">
    <location>
        <begin position="224"/>
        <end position="234"/>
    </location>
</feature>
<feature type="transmembrane region" description="Helical" evidence="2">
    <location>
        <begin position="15"/>
        <end position="40"/>
    </location>
</feature>
<keyword evidence="4" id="KW-1185">Reference proteome</keyword>
<sequence>MSYKGILSSGLSGTVVALILGMVTVPLVAITGGAMTVFIITRRKNIQRHYDAVGTIYYLSLGLLVFVIPFIPTVFKQTPQLFLTVFGLFSAAIVLTKRTITYLLGAIASRLGRGDSVSSFWNAVSSIIGTLLLAWSVIKLKYRLIKTGLAGVATPLGLILNIVGRLVELPWVLNVGVDITAMVFIGAVLVGFHTLTSWYEVLALRQDPLVQAFTERSKDTASTAAAKSKSVAETASKRSRDATSKTAQKASDRGEDIAKSDMIGAGVMSHLLDIDEVENRTVS</sequence>
<name>A0ABT4Z6L0_HALEZ</name>
<proteinExistence type="predicted"/>
<feature type="region of interest" description="Disordered" evidence="1">
    <location>
        <begin position="224"/>
        <end position="258"/>
    </location>
</feature>
<evidence type="ECO:0000313" key="3">
    <source>
        <dbReference type="EMBL" id="MDB2293824.1"/>
    </source>
</evidence>
<protein>
    <submittedName>
        <fullName evidence="3">Uncharacterized protein</fullName>
    </submittedName>
</protein>
<accession>A0ABT4Z6L0</accession>
<feature type="transmembrane region" description="Helical" evidence="2">
    <location>
        <begin position="171"/>
        <end position="192"/>
    </location>
</feature>
<gene>
    <name evidence="3" type="ORF">PM085_16355</name>
</gene>
<dbReference type="Proteomes" id="UP001210528">
    <property type="component" value="Unassembled WGS sequence"/>
</dbReference>
<keyword evidence="2" id="KW-1133">Transmembrane helix</keyword>
<dbReference type="RefSeq" id="WP_271970521.1">
    <property type="nucleotide sequence ID" value="NZ_JAQLUK010000032.1"/>
</dbReference>
<keyword evidence="2" id="KW-0812">Transmembrane</keyword>
<feature type="transmembrane region" description="Helical" evidence="2">
    <location>
        <begin position="52"/>
        <end position="75"/>
    </location>
</feature>
<evidence type="ECO:0000256" key="1">
    <source>
        <dbReference type="SAM" id="MobiDB-lite"/>
    </source>
</evidence>
<dbReference type="EMBL" id="JAQLUK010000032">
    <property type="protein sequence ID" value="MDB2293824.1"/>
    <property type="molecule type" value="Genomic_DNA"/>
</dbReference>
<reference evidence="3 4" key="1">
    <citation type="submission" date="2023-01" db="EMBL/GenBank/DDBJ databases">
        <title>Halorubrum ezzemoulense from Santa Pola, Spain.</title>
        <authorList>
            <person name="Feng Y."/>
            <person name="Louyakis A.S."/>
            <person name="Gogarten J.P."/>
        </authorList>
    </citation>
    <scope>NUCLEOTIDE SEQUENCE [LARGE SCALE GENOMIC DNA]</scope>
    <source>
        <strain evidence="3 4">AMM015</strain>
    </source>
</reference>